<dbReference type="PANTHER" id="PTHR46082">
    <property type="entry name" value="ATP/GTP-BINDING PROTEIN-RELATED"/>
    <property type="match status" value="1"/>
</dbReference>
<protein>
    <submittedName>
        <fullName evidence="1">Uncharacterized protein</fullName>
    </submittedName>
</protein>
<dbReference type="InterPro" id="IPR053137">
    <property type="entry name" value="NLR-like"/>
</dbReference>
<dbReference type="EMBL" id="JAAHCF010001592">
    <property type="protein sequence ID" value="KAK8140792.1"/>
    <property type="molecule type" value="Genomic_DNA"/>
</dbReference>
<proteinExistence type="predicted"/>
<evidence type="ECO:0000313" key="2">
    <source>
        <dbReference type="Proteomes" id="UP001397290"/>
    </source>
</evidence>
<sequence>MKQAEAILVRAMVGFQRQSGERDVRTLTAAFNLGGVYQDRGKLSHTIRTYHGADHGFREIMDISYKTTITAFTQLAALCSAHRAFPEAEKAYTLALQGLGEAARQDSIDALILKLDLGISYRDVKRLEFAEKLIEEVCQGTVYARQGRAEEAEASFADAAKESAVCDEEYSAMSYAASFGLDNLLRSQRRLAEAEAMYRQAWTARGAVCEEQGKHEEAEQVYKQSLASGEFRLDRWTSFVLGVNFHKMVGVNRHFEYPIETAAALRLRPDSIMLLTSEPGVQLGVQPGVVASSWYGILTTKPSRAAS</sequence>
<name>A0AAW0RF53_9HYPO</name>
<dbReference type="Gene3D" id="1.25.40.10">
    <property type="entry name" value="Tetratricopeptide repeat domain"/>
    <property type="match status" value="2"/>
</dbReference>
<dbReference type="SUPFAM" id="SSF48452">
    <property type="entry name" value="TPR-like"/>
    <property type="match status" value="1"/>
</dbReference>
<dbReference type="InterPro" id="IPR011990">
    <property type="entry name" value="TPR-like_helical_dom_sf"/>
</dbReference>
<dbReference type="AlphaFoldDB" id="A0AAW0RF53"/>
<accession>A0AAW0RF53</accession>
<dbReference type="Proteomes" id="UP001397290">
    <property type="component" value="Unassembled WGS sequence"/>
</dbReference>
<comment type="caution">
    <text evidence="1">The sequence shown here is derived from an EMBL/GenBank/DDBJ whole genome shotgun (WGS) entry which is preliminary data.</text>
</comment>
<organism evidence="1 2">
    <name type="scientific">Beauveria asiatica</name>
    <dbReference type="NCBI Taxonomy" id="1069075"/>
    <lineage>
        <taxon>Eukaryota</taxon>
        <taxon>Fungi</taxon>
        <taxon>Dikarya</taxon>
        <taxon>Ascomycota</taxon>
        <taxon>Pezizomycotina</taxon>
        <taxon>Sordariomycetes</taxon>
        <taxon>Hypocreomycetidae</taxon>
        <taxon>Hypocreales</taxon>
        <taxon>Cordycipitaceae</taxon>
        <taxon>Beauveria</taxon>
    </lineage>
</organism>
<dbReference type="PANTHER" id="PTHR46082:SF6">
    <property type="entry name" value="AAA+ ATPASE DOMAIN-CONTAINING PROTEIN-RELATED"/>
    <property type="match status" value="1"/>
</dbReference>
<keyword evidence="2" id="KW-1185">Reference proteome</keyword>
<reference evidence="1 2" key="1">
    <citation type="submission" date="2020-02" db="EMBL/GenBank/DDBJ databases">
        <title>Comparative genomics of the hypocrealean fungal genus Beauvera.</title>
        <authorList>
            <person name="Showalter D.N."/>
            <person name="Bushley K.E."/>
            <person name="Rehner S.A."/>
        </authorList>
    </citation>
    <scope>NUCLEOTIDE SEQUENCE [LARGE SCALE GENOMIC DNA]</scope>
    <source>
        <strain evidence="1 2">ARSEF4384</strain>
    </source>
</reference>
<gene>
    <name evidence="1" type="ORF">G3M48_001896</name>
</gene>
<evidence type="ECO:0000313" key="1">
    <source>
        <dbReference type="EMBL" id="KAK8140792.1"/>
    </source>
</evidence>